<evidence type="ECO:0000256" key="1">
    <source>
        <dbReference type="SAM" id="MobiDB-lite"/>
    </source>
</evidence>
<dbReference type="Pfam" id="PF07699">
    <property type="entry name" value="Ephrin_rec_like"/>
    <property type="match status" value="3"/>
</dbReference>
<feature type="transmembrane region" description="Helical" evidence="2">
    <location>
        <begin position="1659"/>
        <end position="1677"/>
    </location>
</feature>
<dbReference type="SUPFAM" id="SSF51045">
    <property type="entry name" value="WW domain"/>
    <property type="match status" value="1"/>
</dbReference>
<dbReference type="SMART" id="SM00456">
    <property type="entry name" value="WW"/>
    <property type="match status" value="1"/>
</dbReference>
<feature type="transmembrane region" description="Helical" evidence="2">
    <location>
        <begin position="1908"/>
        <end position="1929"/>
    </location>
</feature>
<dbReference type="PROSITE" id="PS50020">
    <property type="entry name" value="WW_DOMAIN_2"/>
    <property type="match status" value="1"/>
</dbReference>
<dbReference type="InterPro" id="IPR011641">
    <property type="entry name" value="Tyr-kin_ephrin_A/B_rcpt-like"/>
</dbReference>
<dbReference type="EMBL" id="BLQM01000132">
    <property type="protein sequence ID" value="GMH67594.1"/>
    <property type="molecule type" value="Genomic_DNA"/>
</dbReference>
<dbReference type="Pfam" id="PF13385">
    <property type="entry name" value="Laminin_G_3"/>
    <property type="match status" value="5"/>
</dbReference>
<dbReference type="Gene3D" id="2.10.50.10">
    <property type="entry name" value="Tumor Necrosis Factor Receptor, subunit A, domain 2"/>
    <property type="match status" value="4"/>
</dbReference>
<dbReference type="SUPFAM" id="SSF49899">
    <property type="entry name" value="Concanavalin A-like lectins/glucanases"/>
    <property type="match status" value="5"/>
</dbReference>
<dbReference type="PANTHER" id="PTHR46967">
    <property type="entry name" value="INSULIN-LIKE GROWTH FACTOR BINDING PROTEIN,N-TERMINAL"/>
    <property type="match status" value="1"/>
</dbReference>
<dbReference type="CDD" id="cd00201">
    <property type="entry name" value="WW"/>
    <property type="match status" value="1"/>
</dbReference>
<comment type="caution">
    <text evidence="4">The sequence shown here is derived from an EMBL/GenBank/DDBJ whole genome shotgun (WGS) entry which is preliminary data.</text>
</comment>
<feature type="transmembrane region" description="Helical" evidence="2">
    <location>
        <begin position="1716"/>
        <end position="1736"/>
    </location>
</feature>
<dbReference type="Gene3D" id="2.60.120.200">
    <property type="match status" value="5"/>
</dbReference>
<evidence type="ECO:0000313" key="5">
    <source>
        <dbReference type="Proteomes" id="UP001162640"/>
    </source>
</evidence>
<evidence type="ECO:0000259" key="3">
    <source>
        <dbReference type="PROSITE" id="PS50020"/>
    </source>
</evidence>
<dbReference type="InterPro" id="IPR009030">
    <property type="entry name" value="Growth_fac_rcpt_cys_sf"/>
</dbReference>
<dbReference type="InterPro" id="IPR013320">
    <property type="entry name" value="ConA-like_dom_sf"/>
</dbReference>
<proteinExistence type="predicted"/>
<feature type="transmembrane region" description="Helical" evidence="2">
    <location>
        <begin position="1795"/>
        <end position="1817"/>
    </location>
</feature>
<dbReference type="PANTHER" id="PTHR46967:SF2">
    <property type="entry name" value="SUSHI, VON WILLEBRAND FACTOR TYPE A, EGF AND PENTRAXIN DOMAIN-CONTAINING PROTEIN 1-LIKE"/>
    <property type="match status" value="1"/>
</dbReference>
<dbReference type="Proteomes" id="UP001162640">
    <property type="component" value="Unassembled WGS sequence"/>
</dbReference>
<feature type="transmembrane region" description="Helical" evidence="2">
    <location>
        <begin position="1941"/>
        <end position="1964"/>
    </location>
</feature>
<feature type="domain" description="WW" evidence="3">
    <location>
        <begin position="2068"/>
        <end position="2102"/>
    </location>
</feature>
<dbReference type="SUPFAM" id="SSF57184">
    <property type="entry name" value="Growth factor receptor domain"/>
    <property type="match status" value="3"/>
</dbReference>
<evidence type="ECO:0000256" key="2">
    <source>
        <dbReference type="SAM" id="Phobius"/>
    </source>
</evidence>
<gene>
    <name evidence="4" type="ORF">TL16_g04718</name>
</gene>
<sequence>MNDPTCSSAGISLDGTNDYIALPDREFGGATSFEAYVKYDSFSSYSRILHFGNTDGTDQVYLCTNDDTSTIGFYVRRGSTGKLHADGNFDSHTWTHVVVTVSGRTMKIYKNGLLAGTRTDGHEPNTLTRNDHTIGSLSGTSRFFDGIIAYLNTYSVELSQSEITSLYAPHNTAHHFWDFRDCSDGSPTTDSIAGDLSATAQNGAACSSEGMKFDGNNDVVDVDDWNWGGKLAFEVYIKYDSFISFSRVFDFGVSVDTNNVVLANSGSTSTIAFATASNGPVVEYLLTSNFDSFTWTHVVVTSVSSTFKIYKNGVLSETFMGGSEPNVVLRTANSIGARADGTSYFFDGTIAYLKLWHGVEFQQSDVTALYAPHNTAHHFWDFRGCNNGASITDSIAGYLSAAPRNGPTCSPSGITIADSDDYLDIIDWEWGGTTSIEVLVRYDSFNSYGRIFDFGNGAGNDDVMLYNGDDNKIDFGVRQGTTWKVVTESSFGLGEWTHVTLTVSGNTMKTYKNGALVGTKIDGHEPNVLTRTNHVLGNRAETDRAFDGTIAYLKIWHGVELQQSDVDALPTQPCQPGDYGLGYPDGCTPCPIGAYTEIVGESSCSLCPDGKTTLYPASTSSSSCVHDTHTWNFMGCLDDNPVVDVGSSLAATAQNNARCSVEGMVFKNNAWVDIDDWEWGGTTTIEVLVKYDSFQSASCVFDFGGGTNSNNVVLANAGTTSEIWWEVFQGSTGKYVQTSNWDSSAWTHVVVTASGTNMKVYKNGVLAGTYTDGHEPNVLARTQHWLGRSPYSNDPHSNDGYFDGTIAYLKIYHNKELTDSEVSDLQNAIPCVAGAYGTGYPDCNPCPLGTYSPSPGSSFCTLCPSGKTGYVTSASSWLDSCVEDSTHEFNFMSCSDNDPTFDSTVGSQLKAVAKGGATCSAEGMVLDGVNDFVDIDDWKWGSTTSIEILVKYDEFNSNAPVFDFGSGDYADNVVLSNWGDSAVVKFSVRQGGAVKSLQASNFEEGGWTHLVVTVSGSTLKTYKDGVLANTNTEAWEPNVITRTQHWLGQSGRPTDGHFKGTIAKLKIWHNKELSPEEINALPKLPCFPGTYGFGYPDCQVCAAGSFSTSVDATQCSSCPIGKFLSDDGVDAAKHDHLEDCDVCEAGKYNDDDATDPSLHASCTICLDGKYNADAGTSAANHIECTSCPAGKKNDKVGATDKIPCDAATFQANEGHPSCDICEAGKYQTDEGQVSCEVCPAGFFCPRSSSAALACGSHALYCPESSSNVIPVGPGQYTLPATEETKTTRVSQAICEIGHACGGGEKRPCDDAGEYADETGLNACKIAPAGSKPTAEHDGVEDCPASTYSVGGTSECTPCEFGTFSSPGSVGCKSCDPGEIPIDSVCVKCEAGSYASFGATVCVPCDLSAGEYSDEGAGYCAKCPQYETFNPTTNKCECLKTFERIGGTCTCKAGETLMGTACAPCEKAKWKATAGVSSCNLCEDALRGGTTKQVRSMEVDDCTCPSGTYDNEEGKCVVVEEGMDPFTTGMSLANVKIQPGWWRTGKTSIDVRECPVEAACVGGNGTDYCREGHNGPYCNFCIDGYAKDPFFMCGSCDTSVEETVYSCSILVAVALGFFCLTYYFKKKSQQEQEERESEGRPRGSSTYKVMKRKFKNGAKIIFSGAQIFVSLPSVVPTLTLPENLKDTLAGMQVLNLNFFQFLSMGCWTSSFNKYDQVLATTVPILILCGVLLGCGLWMRRYRQIFFTTAIAVTYLTLPTVTTMTFSLFPCDDLDDGRSYLRADYSIDCDGEKRTDWTIFGALMILAFPVGVTGAYWMLLWVDRENIMMPVGVREQDEGLMSKAFLFEPYKPEFWYFEVVETLRRLSMTGLLSAIRPGSFTQLSAGLLMSIAYVVGISNIHPYVETRDNVVALLTGLQLILVFVTASFMKYDVTEDGSKYDMNGMGVILIVSYVMIFILFLVWAIYQKDDQEESTTHMATSVIKNMTKAATSKKGFEIELISKRGVGGDQDQSMRGIAGEDVFTCQNPMARPSGKGPGKKNQGSIVEEEEEEEEVEEDVKSLAAPKPTANPLPCPWTKTWDDSQQAFYYIHDDGETSTWDEPVVFVEK</sequence>
<name>A0A9W7E492_9STRA</name>
<keyword evidence="2" id="KW-0472">Membrane</keyword>
<protein>
    <recommendedName>
        <fullName evidence="3">WW domain-containing protein</fullName>
    </recommendedName>
</protein>
<feature type="transmembrane region" description="Helical" evidence="2">
    <location>
        <begin position="1743"/>
        <end position="1767"/>
    </location>
</feature>
<dbReference type="InterPro" id="IPR001202">
    <property type="entry name" value="WW_dom"/>
</dbReference>
<dbReference type="SMART" id="SM01411">
    <property type="entry name" value="Ephrin_rec_like"/>
    <property type="match status" value="9"/>
</dbReference>
<feature type="region of interest" description="Disordered" evidence="1">
    <location>
        <begin position="2026"/>
        <end position="2075"/>
    </location>
</feature>
<keyword evidence="2" id="KW-0812">Transmembrane</keyword>
<organism evidence="4 5">
    <name type="scientific">Triparma laevis f. inornata</name>
    <dbReference type="NCBI Taxonomy" id="1714386"/>
    <lineage>
        <taxon>Eukaryota</taxon>
        <taxon>Sar</taxon>
        <taxon>Stramenopiles</taxon>
        <taxon>Ochrophyta</taxon>
        <taxon>Bolidophyceae</taxon>
        <taxon>Parmales</taxon>
        <taxon>Triparmaceae</taxon>
        <taxon>Triparma</taxon>
    </lineage>
</organism>
<reference evidence="5" key="1">
    <citation type="journal article" date="2023" name="Commun. Biol.">
        <title>Genome analysis of Parmales, the sister group of diatoms, reveals the evolutionary specialization of diatoms from phago-mixotrophs to photoautotrophs.</title>
        <authorList>
            <person name="Ban H."/>
            <person name="Sato S."/>
            <person name="Yoshikawa S."/>
            <person name="Yamada K."/>
            <person name="Nakamura Y."/>
            <person name="Ichinomiya M."/>
            <person name="Sato N."/>
            <person name="Blanc-Mathieu R."/>
            <person name="Endo H."/>
            <person name="Kuwata A."/>
            <person name="Ogata H."/>
        </authorList>
    </citation>
    <scope>NUCLEOTIDE SEQUENCE [LARGE SCALE GENOMIC DNA]</scope>
</reference>
<evidence type="ECO:0000313" key="4">
    <source>
        <dbReference type="EMBL" id="GMH67594.1"/>
    </source>
</evidence>
<feature type="compositionally biased region" description="Acidic residues" evidence="1">
    <location>
        <begin position="2044"/>
        <end position="2055"/>
    </location>
</feature>
<dbReference type="InterPro" id="IPR036020">
    <property type="entry name" value="WW_dom_sf"/>
</dbReference>
<keyword evidence="2" id="KW-1133">Transmembrane helix</keyword>
<feature type="transmembrane region" description="Helical" evidence="2">
    <location>
        <begin position="1602"/>
        <end position="1623"/>
    </location>
</feature>
<dbReference type="PROSITE" id="PS01159">
    <property type="entry name" value="WW_DOMAIN_1"/>
    <property type="match status" value="1"/>
</dbReference>
<accession>A0A9W7E492</accession>